<proteinExistence type="predicted"/>
<reference evidence="1 2" key="1">
    <citation type="submission" date="2010-07" db="EMBL/GenBank/DDBJ databases">
        <authorList>
            <person name="Muzny D."/>
            <person name="Qin X."/>
            <person name="Deng J."/>
            <person name="Jiang H."/>
            <person name="Liu Y."/>
            <person name="Qu J."/>
            <person name="Song X.-Z."/>
            <person name="Zhang L."/>
            <person name="Thornton R."/>
            <person name="Coyle M."/>
            <person name="Francisco L."/>
            <person name="Jackson L."/>
            <person name="Javaid M."/>
            <person name="Korchina V."/>
            <person name="Kovar C."/>
            <person name="Mata R."/>
            <person name="Mathew T."/>
            <person name="Ngo R."/>
            <person name="Nguyen L."/>
            <person name="Nguyen N."/>
            <person name="Okwuonu G."/>
            <person name="Ongeri F."/>
            <person name="Pham C."/>
            <person name="Simmons D."/>
            <person name="Wilczek-Boney K."/>
            <person name="Hale W."/>
            <person name="Jakkamsetti A."/>
            <person name="Pham P."/>
            <person name="Ruth R."/>
            <person name="San Lucas F."/>
            <person name="Warren J."/>
            <person name="Zhang J."/>
            <person name="Zhao Z."/>
            <person name="Zhou C."/>
            <person name="Zhu D."/>
            <person name="Lee S."/>
            <person name="Bess C."/>
            <person name="Blankenburg K."/>
            <person name="Forbes L."/>
            <person name="Fu Q."/>
            <person name="Gubbala S."/>
            <person name="Hirani K."/>
            <person name="Jayaseelan J.C."/>
            <person name="Lara F."/>
            <person name="Munidasa M."/>
            <person name="Palculict T."/>
            <person name="Patil S."/>
            <person name="Pu L.-L."/>
            <person name="Saada N."/>
            <person name="Tang L."/>
            <person name="Weissenberger G."/>
            <person name="Zhu Y."/>
            <person name="Hemphill L."/>
            <person name="Shang Y."/>
            <person name="Youmans B."/>
            <person name="Ayvaz T."/>
            <person name="Ross M."/>
            <person name="Santibanez J."/>
            <person name="Aqrawi P."/>
            <person name="Gross S."/>
            <person name="Joshi V."/>
            <person name="Fowler G."/>
            <person name="Nazareth L."/>
            <person name="Reid J."/>
            <person name="Worley K."/>
            <person name="Petrosino J."/>
            <person name="Highlander S."/>
            <person name="Gibbs R."/>
        </authorList>
    </citation>
    <scope>NUCLEOTIDE SEQUENCE [LARGE SCALE GENOMIC DNA]</scope>
    <source>
        <strain evidence="1 2">ATCC BAA-1640</strain>
    </source>
</reference>
<name>E0NLU4_9FIRM</name>
<dbReference type="HOGENOM" id="CLU_1883799_0_0_9"/>
<comment type="caution">
    <text evidence="1">The sequence shown here is derived from an EMBL/GenBank/DDBJ whole genome shotgun (WGS) entry which is preliminary data.</text>
</comment>
<dbReference type="EMBL" id="AEEH01000043">
    <property type="protein sequence ID" value="EFM25285.1"/>
    <property type="molecule type" value="Genomic_DNA"/>
</dbReference>
<gene>
    <name evidence="1" type="ORF">HMPREF9225_1174</name>
</gene>
<sequence>MKSLKDRDIISERIIEGFTYDPKLIVHAIFEISEYLGHSMQNPIFPAVFSLSQYLTWEEHDKLLDVFFEIARNKDEYIDFISIKKKLLEEIPALSGLNDSCIASLIKLYARIYVPELYNFAMTRLGEYEFKTEGK</sequence>
<dbReference type="Proteomes" id="UP000003280">
    <property type="component" value="Unassembled WGS sequence"/>
</dbReference>
<evidence type="ECO:0000313" key="1">
    <source>
        <dbReference type="EMBL" id="EFM25285.1"/>
    </source>
</evidence>
<keyword evidence="2" id="KW-1185">Reference proteome</keyword>
<dbReference type="RefSeq" id="WP_008901988.1">
    <property type="nucleotide sequence ID" value="NZ_GL397071.1"/>
</dbReference>
<dbReference type="AlphaFoldDB" id="E0NLU4"/>
<organism evidence="1 2">
    <name type="scientific">Peptoniphilus duerdenii ATCC BAA-1640</name>
    <dbReference type="NCBI Taxonomy" id="862517"/>
    <lineage>
        <taxon>Bacteria</taxon>
        <taxon>Bacillati</taxon>
        <taxon>Bacillota</taxon>
        <taxon>Tissierellia</taxon>
        <taxon>Tissierellales</taxon>
        <taxon>Peptoniphilaceae</taxon>
        <taxon>Peptoniphilus</taxon>
    </lineage>
</organism>
<accession>E0NLU4</accession>
<protein>
    <submittedName>
        <fullName evidence="1">Uncharacterized protein</fullName>
    </submittedName>
</protein>
<evidence type="ECO:0000313" key="2">
    <source>
        <dbReference type="Proteomes" id="UP000003280"/>
    </source>
</evidence>